<dbReference type="EMBL" id="JACHGJ010000010">
    <property type="protein sequence ID" value="MBB6482250.1"/>
    <property type="molecule type" value="Genomic_DNA"/>
</dbReference>
<keyword evidence="4 7" id="KW-0408">Iron</keyword>
<dbReference type="Gene3D" id="3.40.30.10">
    <property type="entry name" value="Glutaredoxin"/>
    <property type="match status" value="1"/>
</dbReference>
<dbReference type="Proteomes" id="UP000587760">
    <property type="component" value="Unassembled WGS sequence"/>
</dbReference>
<evidence type="ECO:0000313" key="9">
    <source>
        <dbReference type="Proteomes" id="UP000587760"/>
    </source>
</evidence>
<feature type="binding site" evidence="7">
    <location>
        <position position="129"/>
    </location>
    <ligand>
        <name>[2Fe-2S] cluster</name>
        <dbReference type="ChEBI" id="CHEBI:190135"/>
    </ligand>
</feature>
<dbReference type="GO" id="GO:0051537">
    <property type="term" value="F:2 iron, 2 sulfur cluster binding"/>
    <property type="evidence" value="ECO:0007669"/>
    <property type="project" value="UniProtKB-KW"/>
</dbReference>
<evidence type="ECO:0000256" key="4">
    <source>
        <dbReference type="ARBA" id="ARBA00023004"/>
    </source>
</evidence>
<evidence type="ECO:0000256" key="6">
    <source>
        <dbReference type="ARBA" id="ARBA00034078"/>
    </source>
</evidence>
<comment type="cofactor">
    <cofactor evidence="6">
        <name>[2Fe-2S] cluster</name>
        <dbReference type="ChEBI" id="CHEBI:190135"/>
    </cofactor>
</comment>
<reference evidence="8 9" key="1">
    <citation type="submission" date="2020-08" db="EMBL/GenBank/DDBJ databases">
        <title>Genomic Encyclopedia of Type Strains, Phase IV (KMG-IV): sequencing the most valuable type-strain genomes for metagenomic binning, comparative biology and taxonomic classification.</title>
        <authorList>
            <person name="Goeker M."/>
        </authorList>
    </citation>
    <scope>NUCLEOTIDE SEQUENCE [LARGE SCALE GENOMIC DNA]</scope>
    <source>
        <strain evidence="8 9">DSM 2461</strain>
    </source>
</reference>
<dbReference type="PANTHER" id="PTHR43342:SF1">
    <property type="entry name" value="BIFURCATING [FEFE] HYDROGENASE GAMMA SUBUNIT"/>
    <property type="match status" value="1"/>
</dbReference>
<keyword evidence="5 7" id="KW-0411">Iron-sulfur</keyword>
<dbReference type="PROSITE" id="PS01099">
    <property type="entry name" value="COMPLEX1_24K"/>
    <property type="match status" value="1"/>
</dbReference>
<dbReference type="AlphaFoldDB" id="A0A841RGV7"/>
<dbReference type="InterPro" id="IPR028431">
    <property type="entry name" value="NADP_DH_HndA-like"/>
</dbReference>
<dbReference type="InterPro" id="IPR036249">
    <property type="entry name" value="Thioredoxin-like_sf"/>
</dbReference>
<evidence type="ECO:0000256" key="5">
    <source>
        <dbReference type="ARBA" id="ARBA00023014"/>
    </source>
</evidence>
<dbReference type="Gene3D" id="1.10.10.1590">
    <property type="entry name" value="NADH-quinone oxidoreductase subunit E"/>
    <property type="match status" value="1"/>
</dbReference>
<evidence type="ECO:0000313" key="8">
    <source>
        <dbReference type="EMBL" id="MBB6482250.1"/>
    </source>
</evidence>
<dbReference type="NCBIfam" id="NF005722">
    <property type="entry name" value="PRK07539.1-2"/>
    <property type="match status" value="1"/>
</dbReference>
<keyword evidence="2 7" id="KW-0001">2Fe-2S</keyword>
<dbReference type="GO" id="GO:0016491">
    <property type="term" value="F:oxidoreductase activity"/>
    <property type="evidence" value="ECO:0007669"/>
    <property type="project" value="InterPro"/>
</dbReference>
<accession>A0A841RGV7</accession>
<evidence type="ECO:0000256" key="1">
    <source>
        <dbReference type="ARBA" id="ARBA00010643"/>
    </source>
</evidence>
<dbReference type="SUPFAM" id="SSF52833">
    <property type="entry name" value="Thioredoxin-like"/>
    <property type="match status" value="1"/>
</dbReference>
<dbReference type="InterPro" id="IPR002023">
    <property type="entry name" value="NuoE-like"/>
</dbReference>
<evidence type="ECO:0000256" key="2">
    <source>
        <dbReference type="ARBA" id="ARBA00022714"/>
    </source>
</evidence>
<dbReference type="CDD" id="cd03064">
    <property type="entry name" value="TRX_Fd_NuoE"/>
    <property type="match status" value="1"/>
</dbReference>
<feature type="binding site" evidence="7">
    <location>
        <position position="93"/>
    </location>
    <ligand>
        <name>[2Fe-2S] cluster</name>
        <dbReference type="ChEBI" id="CHEBI:190135"/>
    </ligand>
</feature>
<keyword evidence="9" id="KW-1185">Reference proteome</keyword>
<sequence length="167" mass="18545">MSEVNLDGVRNILGRIDLSEKLTNGKVRPDYLIPLLQDIQDEYGYLPRPALELISREGGIPLSRIFGVVTFYEQFYLEPRGKHMVKCCRGTACHVKNGAKIASAISKELGIEEGGTSADGLFTFETVACLGTCFLAPVMMIDDSYYGNLEESDVRTILERYREGGVK</sequence>
<feature type="binding site" evidence="7">
    <location>
        <position position="88"/>
    </location>
    <ligand>
        <name>[2Fe-2S] cluster</name>
        <dbReference type="ChEBI" id="CHEBI:190135"/>
    </ligand>
</feature>
<dbReference type="InterPro" id="IPR042128">
    <property type="entry name" value="NuoE_dom"/>
</dbReference>
<comment type="similarity">
    <text evidence="1">Belongs to the complex I 24 kDa subunit family.</text>
</comment>
<evidence type="ECO:0000256" key="3">
    <source>
        <dbReference type="ARBA" id="ARBA00022723"/>
    </source>
</evidence>
<comment type="caution">
    <text evidence="8">The sequence shown here is derived from an EMBL/GenBank/DDBJ whole genome shotgun (WGS) entry which is preliminary data.</text>
</comment>
<dbReference type="PIRSF" id="PIRSF000216">
    <property type="entry name" value="NADH_DH_24kDa"/>
    <property type="match status" value="1"/>
</dbReference>
<dbReference type="Pfam" id="PF01257">
    <property type="entry name" value="2Fe-2S_thioredx"/>
    <property type="match status" value="1"/>
</dbReference>
<name>A0A841RGV7_9SPIO</name>
<proteinExistence type="inferred from homology"/>
<comment type="cofactor">
    <cofactor evidence="7">
        <name>[2Fe-2S] cluster</name>
        <dbReference type="ChEBI" id="CHEBI:190135"/>
    </cofactor>
    <text evidence="7">Binds 1 [2Fe-2S] cluster.</text>
</comment>
<protein>
    <submittedName>
        <fullName evidence="8">NADH-quinone oxidoreductase subunit E</fullName>
    </submittedName>
</protein>
<feature type="binding site" evidence="7">
    <location>
        <position position="133"/>
    </location>
    <ligand>
        <name>[2Fe-2S] cluster</name>
        <dbReference type="ChEBI" id="CHEBI:190135"/>
    </ligand>
</feature>
<dbReference type="RefSeq" id="WP_184748483.1">
    <property type="nucleotide sequence ID" value="NZ_JACHGJ010000010.1"/>
</dbReference>
<dbReference type="GO" id="GO:0046872">
    <property type="term" value="F:metal ion binding"/>
    <property type="evidence" value="ECO:0007669"/>
    <property type="project" value="UniProtKB-KW"/>
</dbReference>
<evidence type="ECO:0000256" key="7">
    <source>
        <dbReference type="PIRSR" id="PIRSR000216-1"/>
    </source>
</evidence>
<keyword evidence="3 7" id="KW-0479">Metal-binding</keyword>
<dbReference type="PANTHER" id="PTHR43342">
    <property type="entry name" value="NADH-QUINONE OXIDOREDUCTASE, E SUBUNIT"/>
    <property type="match status" value="1"/>
</dbReference>
<organism evidence="8 9">
    <name type="scientific">Spirochaeta isovalerica</name>
    <dbReference type="NCBI Taxonomy" id="150"/>
    <lineage>
        <taxon>Bacteria</taxon>
        <taxon>Pseudomonadati</taxon>
        <taxon>Spirochaetota</taxon>
        <taxon>Spirochaetia</taxon>
        <taxon>Spirochaetales</taxon>
        <taxon>Spirochaetaceae</taxon>
        <taxon>Spirochaeta</taxon>
    </lineage>
</organism>
<dbReference type="InterPro" id="IPR041921">
    <property type="entry name" value="NuoE_N"/>
</dbReference>
<gene>
    <name evidence="8" type="ORF">HNR50_003939</name>
</gene>